<reference evidence="1" key="1">
    <citation type="submission" date="2021-04" db="EMBL/GenBank/DDBJ databases">
        <title>Genome sequence of Woronichinia naegeliana from Washington state freshwater lake bloom.</title>
        <authorList>
            <person name="Dreher T.W."/>
        </authorList>
    </citation>
    <scope>NUCLEOTIDE SEQUENCE</scope>
    <source>
        <strain evidence="1">WA131</strain>
    </source>
</reference>
<dbReference type="Gene3D" id="3.10.450.530">
    <property type="entry name" value="Ribonuclease toxin, BrnT, of type II toxin-antitoxin system"/>
    <property type="match status" value="1"/>
</dbReference>
<name>A0A977L560_9CYAN</name>
<dbReference type="EMBL" id="CP073041">
    <property type="protein sequence ID" value="UXE64821.1"/>
    <property type="molecule type" value="Genomic_DNA"/>
</dbReference>
<dbReference type="AlphaFoldDB" id="A0A977L560"/>
<dbReference type="InterPro" id="IPR007460">
    <property type="entry name" value="BrnT_toxin"/>
</dbReference>
<evidence type="ECO:0000313" key="1">
    <source>
        <dbReference type="EMBL" id="UXE64821.1"/>
    </source>
</evidence>
<dbReference type="Pfam" id="PF04365">
    <property type="entry name" value="BrnT_toxin"/>
    <property type="match status" value="1"/>
</dbReference>
<accession>A0A977L560</accession>
<dbReference type="InterPro" id="IPR038573">
    <property type="entry name" value="BrnT_sf"/>
</dbReference>
<sequence length="55" mass="6491">MNDPLHSQREARLIDLGMSINNRLLTVTYTERQDVIRIISCRKATLTERKLYEQS</sequence>
<protein>
    <submittedName>
        <fullName evidence="1">BrnT family toxin</fullName>
    </submittedName>
</protein>
<dbReference type="Proteomes" id="UP001065613">
    <property type="component" value="Chromosome"/>
</dbReference>
<proteinExistence type="predicted"/>
<organism evidence="1">
    <name type="scientific">Woronichinia naegeliana WA131</name>
    <dbReference type="NCBI Taxonomy" id="2824559"/>
    <lineage>
        <taxon>Bacteria</taxon>
        <taxon>Bacillati</taxon>
        <taxon>Cyanobacteriota</taxon>
        <taxon>Cyanophyceae</taxon>
        <taxon>Synechococcales</taxon>
        <taxon>Coelosphaeriaceae</taxon>
        <taxon>Woronichinia</taxon>
    </lineage>
</organism>
<dbReference type="KEGG" id="wna:KA717_30570"/>
<gene>
    <name evidence="1" type="ORF">KA717_30570</name>
</gene>